<dbReference type="InterPro" id="IPR015927">
    <property type="entry name" value="Peptidase_S24_S26A/B/C"/>
</dbReference>
<dbReference type="Proteomes" id="UP000189628">
    <property type="component" value="Chromosome"/>
</dbReference>
<evidence type="ECO:0000256" key="2">
    <source>
        <dbReference type="ARBA" id="ARBA00023125"/>
    </source>
</evidence>
<dbReference type="GO" id="GO:0003677">
    <property type="term" value="F:DNA binding"/>
    <property type="evidence" value="ECO:0007669"/>
    <property type="project" value="UniProtKB-KW"/>
</dbReference>
<protein>
    <submittedName>
        <fullName evidence="5">SOS response transcriptional repressor</fullName>
    </submittedName>
</protein>
<accession>A0A1U9VEE2</accession>
<dbReference type="AlphaFoldDB" id="A0A1U9VEE2"/>
<dbReference type="Gene3D" id="2.10.109.10">
    <property type="entry name" value="Umud Fragment, subunit A"/>
    <property type="match status" value="1"/>
</dbReference>
<keyword evidence="3" id="KW-0804">Transcription</keyword>
<dbReference type="InterPro" id="IPR036286">
    <property type="entry name" value="LexA/Signal_pep-like_sf"/>
</dbReference>
<keyword evidence="1" id="KW-0805">Transcription regulation</keyword>
<dbReference type="Pfam" id="PF01381">
    <property type="entry name" value="HTH_3"/>
    <property type="match status" value="1"/>
</dbReference>
<dbReference type="Pfam" id="PF00717">
    <property type="entry name" value="Peptidase_S24"/>
    <property type="match status" value="1"/>
</dbReference>
<dbReference type="CDD" id="cd00093">
    <property type="entry name" value="HTH_XRE"/>
    <property type="match status" value="1"/>
</dbReference>
<feature type="domain" description="HTH cro/C1-type" evidence="4">
    <location>
        <begin position="26"/>
        <end position="70"/>
    </location>
</feature>
<sequence>MKKQPASEVLAANVKSLLDTHGTINTQAKLAQKSGVGQSSISRILRADTQATAETIEAIARAFGVTAAQLMSPSLGTTNVLPAAVGSRQIPLISYVQAGAWTEIVDTYQPGDASDWLLTDLELSDNAFALEIKGESMLPDFREGDRVIIDPSIAPNPGDFVVAKNGDHEATFKKYRPRGVNERGEQVIELVPLNPDFPSLRSDICPINIIGTMVEHRRYRKK</sequence>
<organism evidence="5 6">
    <name type="scientific">blood disease bacterium A2-HR MARDI</name>
    <dbReference type="NCBI Taxonomy" id="1944648"/>
    <lineage>
        <taxon>Bacteria</taxon>
        <taxon>Pseudomonadati</taxon>
        <taxon>Pseudomonadota</taxon>
        <taxon>Betaproteobacteria</taxon>
        <taxon>Burkholderiales</taxon>
        <taxon>Burkholderiaceae</taxon>
        <taxon>Ralstonia</taxon>
        <taxon>Ralstonia solanacearum species complex</taxon>
    </lineage>
</organism>
<evidence type="ECO:0000313" key="5">
    <source>
        <dbReference type="EMBL" id="AQW28663.1"/>
    </source>
</evidence>
<dbReference type="Gene3D" id="1.10.260.40">
    <property type="entry name" value="lambda repressor-like DNA-binding domains"/>
    <property type="match status" value="1"/>
</dbReference>
<dbReference type="CDD" id="cd06529">
    <property type="entry name" value="S24_LexA-like"/>
    <property type="match status" value="1"/>
</dbReference>
<keyword evidence="2" id="KW-0238">DNA-binding</keyword>
<dbReference type="PROSITE" id="PS50943">
    <property type="entry name" value="HTH_CROC1"/>
    <property type="match status" value="1"/>
</dbReference>
<gene>
    <name evidence="5" type="ORF">B0B51_00560</name>
</gene>
<dbReference type="SUPFAM" id="SSF51306">
    <property type="entry name" value="LexA/Signal peptidase"/>
    <property type="match status" value="1"/>
</dbReference>
<dbReference type="PANTHER" id="PTHR40661:SF3">
    <property type="entry name" value="FELS-1 PROPHAGE TRANSCRIPTIONAL REGULATOR"/>
    <property type="match status" value="1"/>
</dbReference>
<evidence type="ECO:0000256" key="3">
    <source>
        <dbReference type="ARBA" id="ARBA00023163"/>
    </source>
</evidence>
<name>A0A1U9VEE2_9RALS</name>
<evidence type="ECO:0000313" key="6">
    <source>
        <dbReference type="Proteomes" id="UP000189628"/>
    </source>
</evidence>
<dbReference type="SMART" id="SM00530">
    <property type="entry name" value="HTH_XRE"/>
    <property type="match status" value="1"/>
</dbReference>
<evidence type="ECO:0000259" key="4">
    <source>
        <dbReference type="PROSITE" id="PS50943"/>
    </source>
</evidence>
<proteinExistence type="predicted"/>
<dbReference type="InterPro" id="IPR001387">
    <property type="entry name" value="Cro/C1-type_HTH"/>
</dbReference>
<dbReference type="InterPro" id="IPR039418">
    <property type="entry name" value="LexA-like"/>
</dbReference>
<dbReference type="SUPFAM" id="SSF47413">
    <property type="entry name" value="lambda repressor-like DNA-binding domains"/>
    <property type="match status" value="1"/>
</dbReference>
<dbReference type="EMBL" id="CP019911">
    <property type="protein sequence ID" value="AQW28663.1"/>
    <property type="molecule type" value="Genomic_DNA"/>
</dbReference>
<dbReference type="PANTHER" id="PTHR40661">
    <property type="match status" value="1"/>
</dbReference>
<evidence type="ECO:0000256" key="1">
    <source>
        <dbReference type="ARBA" id="ARBA00023015"/>
    </source>
</evidence>
<reference evidence="5 6" key="1">
    <citation type="submission" date="2017-02" db="EMBL/GenBank/DDBJ databases">
        <title>Blood Disease Bacterium A2-HR MARDI.</title>
        <authorList>
            <person name="Badrun R."/>
            <person name="Abu Bakar N."/>
            <person name="Laboh R."/>
        </authorList>
    </citation>
    <scope>NUCLEOTIDE SEQUENCE [LARGE SCALE GENOMIC DNA]</scope>
    <source>
        <strain evidence="5 6">A2-HR MARDI</strain>
    </source>
</reference>
<dbReference type="RefSeq" id="WP_078221571.1">
    <property type="nucleotide sequence ID" value="NZ_CP019911.1"/>
</dbReference>
<dbReference type="InterPro" id="IPR010982">
    <property type="entry name" value="Lambda_DNA-bd_dom_sf"/>
</dbReference>